<dbReference type="InterPro" id="IPR018289">
    <property type="entry name" value="MULE_transposase_dom"/>
</dbReference>
<evidence type="ECO:0000256" key="2">
    <source>
        <dbReference type="ARBA" id="ARBA00022771"/>
    </source>
</evidence>
<dbReference type="RefSeq" id="XP_022632326.1">
    <property type="nucleotide sequence ID" value="XM_022776605.1"/>
</dbReference>
<dbReference type="Pfam" id="PF04434">
    <property type="entry name" value="SWIM"/>
    <property type="match status" value="1"/>
</dbReference>
<dbReference type="STRING" id="3916.A0A3Q0EML8"/>
<evidence type="ECO:0000313" key="6">
    <source>
        <dbReference type="Proteomes" id="UP000087766"/>
    </source>
</evidence>
<dbReference type="PROSITE" id="PS50966">
    <property type="entry name" value="ZF_SWIM"/>
    <property type="match status" value="1"/>
</dbReference>
<dbReference type="InterPro" id="IPR006564">
    <property type="entry name" value="Znf_PMZ"/>
</dbReference>
<evidence type="ECO:0000313" key="7">
    <source>
        <dbReference type="RefSeq" id="XP_022632326.1"/>
    </source>
</evidence>
<dbReference type="PANTHER" id="PTHR31973:SF187">
    <property type="entry name" value="MUTATOR TRANSPOSASE MUDRA PROTEIN"/>
    <property type="match status" value="1"/>
</dbReference>
<gene>
    <name evidence="7" type="primary">LOC111240820</name>
</gene>
<accession>A0A3Q0EML8</accession>
<keyword evidence="6" id="KW-1185">Reference proteome</keyword>
<dbReference type="OrthoDB" id="1937322at2759"/>
<dbReference type="InterPro" id="IPR007527">
    <property type="entry name" value="Znf_SWIM"/>
</dbReference>
<evidence type="ECO:0000256" key="1">
    <source>
        <dbReference type="ARBA" id="ARBA00022723"/>
    </source>
</evidence>
<organism evidence="6 7">
    <name type="scientific">Vigna radiata var. radiata</name>
    <name type="common">Mung bean</name>
    <name type="synonym">Phaseolus aureus</name>
    <dbReference type="NCBI Taxonomy" id="3916"/>
    <lineage>
        <taxon>Eukaryota</taxon>
        <taxon>Viridiplantae</taxon>
        <taxon>Streptophyta</taxon>
        <taxon>Embryophyta</taxon>
        <taxon>Tracheophyta</taxon>
        <taxon>Spermatophyta</taxon>
        <taxon>Magnoliopsida</taxon>
        <taxon>eudicotyledons</taxon>
        <taxon>Gunneridae</taxon>
        <taxon>Pentapetalae</taxon>
        <taxon>rosids</taxon>
        <taxon>fabids</taxon>
        <taxon>Fabales</taxon>
        <taxon>Fabaceae</taxon>
        <taxon>Papilionoideae</taxon>
        <taxon>50 kb inversion clade</taxon>
        <taxon>NPAAA clade</taxon>
        <taxon>indigoferoid/millettioid clade</taxon>
        <taxon>Phaseoleae</taxon>
        <taxon>Vigna</taxon>
    </lineage>
</organism>
<dbReference type="Proteomes" id="UP000087766">
    <property type="component" value="Chromosome 2"/>
</dbReference>
<dbReference type="Pfam" id="PF10551">
    <property type="entry name" value="MULE"/>
    <property type="match status" value="1"/>
</dbReference>
<evidence type="ECO:0000256" key="3">
    <source>
        <dbReference type="ARBA" id="ARBA00022833"/>
    </source>
</evidence>
<reference evidence="6" key="1">
    <citation type="journal article" date="2014" name="Nat. Commun.">
        <title>Genome sequence of mungbean and insights into evolution within Vigna species.</title>
        <authorList>
            <person name="Kang Y.J."/>
            <person name="Kim S.K."/>
            <person name="Kim M.Y."/>
            <person name="Lestari P."/>
            <person name="Kim K.H."/>
            <person name="Ha B.K."/>
            <person name="Jun T.H."/>
            <person name="Hwang W.J."/>
            <person name="Lee T."/>
            <person name="Lee J."/>
            <person name="Shim S."/>
            <person name="Yoon M.Y."/>
            <person name="Jang Y.E."/>
            <person name="Han K.S."/>
            <person name="Taeprayoon P."/>
            <person name="Yoon N."/>
            <person name="Somta P."/>
            <person name="Tanya P."/>
            <person name="Kim K.S."/>
            <person name="Gwag J.G."/>
            <person name="Moon J.K."/>
            <person name="Lee Y.H."/>
            <person name="Park B.S."/>
            <person name="Bombarely A."/>
            <person name="Doyle J.J."/>
            <person name="Jackson S.A."/>
            <person name="Schafleitner R."/>
            <person name="Srinives P."/>
            <person name="Varshney R.K."/>
            <person name="Lee S.H."/>
        </authorList>
    </citation>
    <scope>NUCLEOTIDE SEQUENCE [LARGE SCALE GENOMIC DNA]</scope>
    <source>
        <strain evidence="6">cv. VC1973A</strain>
    </source>
</reference>
<keyword evidence="2 4" id="KW-0863">Zinc-finger</keyword>
<dbReference type="AlphaFoldDB" id="A0A3Q0EML8"/>
<dbReference type="KEGG" id="vra:111240820"/>
<keyword evidence="1" id="KW-0479">Metal-binding</keyword>
<dbReference type="PANTHER" id="PTHR31973">
    <property type="entry name" value="POLYPROTEIN, PUTATIVE-RELATED"/>
    <property type="match status" value="1"/>
</dbReference>
<keyword evidence="3" id="KW-0862">Zinc</keyword>
<dbReference type="GeneID" id="111240820"/>
<feature type="domain" description="SWIM-type" evidence="5">
    <location>
        <begin position="225"/>
        <end position="257"/>
    </location>
</feature>
<proteinExistence type="predicted"/>
<evidence type="ECO:0000256" key="4">
    <source>
        <dbReference type="PROSITE-ProRule" id="PRU00325"/>
    </source>
</evidence>
<dbReference type="GO" id="GO:0008270">
    <property type="term" value="F:zinc ion binding"/>
    <property type="evidence" value="ECO:0007669"/>
    <property type="project" value="UniProtKB-KW"/>
</dbReference>
<protein>
    <submittedName>
        <fullName evidence="7">Uncharacterized protein LOC111240820</fullName>
    </submittedName>
</protein>
<sequence length="318" mass="37177">MLPIAYAIVEVENKATWKWFIELLVEDLGGTTICASFTWMSDQQKGLLQAFQEILPRVDHRFCVRHLYANFRKQFPGKQLKRLMWKAATATTSQTWEKEMTNIKELNVEAFKYLIKIPPRHWSRSWFTTTSKCDTLVNNMSEAFNSVMLHTRSKPIISMMEDIRIYIMKRWASNRTKCQTLSGVICPKIKSRLNKESQLTKFWIPSWSAEKLFEVRHASQVGEKLVVDLDKHECSCRKWAVSGIPCCHALATVKFLNLDAEDFIPGWFRKATYEETYSSIVYPLNGKNLWQVTPYSDVFPPKKRALPGRPKKKRRLEE</sequence>
<dbReference type="SMART" id="SM00575">
    <property type="entry name" value="ZnF_PMZ"/>
    <property type="match status" value="1"/>
</dbReference>
<evidence type="ECO:0000259" key="5">
    <source>
        <dbReference type="PROSITE" id="PS50966"/>
    </source>
</evidence>
<name>A0A3Q0EML8_VIGRR</name>
<reference evidence="7" key="2">
    <citation type="submission" date="2025-08" db="UniProtKB">
        <authorList>
            <consortium name="RefSeq"/>
        </authorList>
    </citation>
    <scope>IDENTIFICATION</scope>
    <source>
        <tissue evidence="7">Leaf</tissue>
    </source>
</reference>